<protein>
    <submittedName>
        <fullName evidence="2">Uncharacterized protein</fullName>
    </submittedName>
</protein>
<organism evidence="2 3">
    <name type="scientific">Meganyctiphanes norvegica</name>
    <name type="common">Northern krill</name>
    <name type="synonym">Thysanopoda norvegica</name>
    <dbReference type="NCBI Taxonomy" id="48144"/>
    <lineage>
        <taxon>Eukaryota</taxon>
        <taxon>Metazoa</taxon>
        <taxon>Ecdysozoa</taxon>
        <taxon>Arthropoda</taxon>
        <taxon>Crustacea</taxon>
        <taxon>Multicrustacea</taxon>
        <taxon>Malacostraca</taxon>
        <taxon>Eumalacostraca</taxon>
        <taxon>Eucarida</taxon>
        <taxon>Euphausiacea</taxon>
        <taxon>Euphausiidae</taxon>
        <taxon>Meganyctiphanes</taxon>
    </lineage>
</organism>
<keyword evidence="1" id="KW-0732">Signal</keyword>
<reference evidence="2 3" key="1">
    <citation type="submission" date="2024-05" db="EMBL/GenBank/DDBJ databases">
        <authorList>
            <person name="Wallberg A."/>
        </authorList>
    </citation>
    <scope>NUCLEOTIDE SEQUENCE [LARGE SCALE GENOMIC DNA]</scope>
</reference>
<dbReference type="Proteomes" id="UP001497623">
    <property type="component" value="Unassembled WGS sequence"/>
</dbReference>
<keyword evidence="3" id="KW-1185">Reference proteome</keyword>
<feature type="chain" id="PRO_5043853260" evidence="1">
    <location>
        <begin position="19"/>
        <end position="143"/>
    </location>
</feature>
<feature type="signal peptide" evidence="1">
    <location>
        <begin position="1"/>
        <end position="18"/>
    </location>
</feature>
<dbReference type="EMBL" id="CAXKWB010006652">
    <property type="protein sequence ID" value="CAL4083770.1"/>
    <property type="molecule type" value="Genomic_DNA"/>
</dbReference>
<dbReference type="AlphaFoldDB" id="A0AAV2QJ44"/>
<name>A0AAV2QJ44_MEGNR</name>
<evidence type="ECO:0000256" key="1">
    <source>
        <dbReference type="SAM" id="SignalP"/>
    </source>
</evidence>
<evidence type="ECO:0000313" key="3">
    <source>
        <dbReference type="Proteomes" id="UP001497623"/>
    </source>
</evidence>
<comment type="caution">
    <text evidence="2">The sequence shown here is derived from an EMBL/GenBank/DDBJ whole genome shotgun (WGS) entry which is preliminary data.</text>
</comment>
<gene>
    <name evidence="2" type="ORF">MNOR_LOCUS12225</name>
</gene>
<evidence type="ECO:0000313" key="2">
    <source>
        <dbReference type="EMBL" id="CAL4083770.1"/>
    </source>
</evidence>
<proteinExistence type="predicted"/>
<accession>A0AAV2QJ44</accession>
<sequence>MKVAVALLAATFVALANASLPTCRCGAFITVNTVEYEVYELPPFEDIDCDTPNACRARCKKEFEKATGDGDLNHDLPNGYTVGQEICIAMSNHHGLHNVRDEPVYSYFNLCDTLWQYDGETSTNNLCCHEGHYHDCDSPPPQN</sequence>